<dbReference type="InterPro" id="IPR033138">
    <property type="entry name" value="Cu_oxidase_CS"/>
</dbReference>
<evidence type="ECO:0000259" key="6">
    <source>
        <dbReference type="Pfam" id="PF00394"/>
    </source>
</evidence>
<dbReference type="SUPFAM" id="SSF49503">
    <property type="entry name" value="Cupredoxins"/>
    <property type="match status" value="3"/>
</dbReference>
<evidence type="ECO:0000313" key="10">
    <source>
        <dbReference type="Proteomes" id="UP001566132"/>
    </source>
</evidence>
<evidence type="ECO:0000256" key="5">
    <source>
        <dbReference type="SAM" id="SignalP"/>
    </source>
</evidence>
<evidence type="ECO:0000259" key="7">
    <source>
        <dbReference type="Pfam" id="PF07731"/>
    </source>
</evidence>
<evidence type="ECO:0008006" key="11">
    <source>
        <dbReference type="Google" id="ProtNLM"/>
    </source>
</evidence>
<keyword evidence="2" id="KW-0479">Metal-binding</keyword>
<feature type="domain" description="Plastocyanin-like" evidence="8">
    <location>
        <begin position="97"/>
        <end position="207"/>
    </location>
</feature>
<sequence>MKNKQLVVVLLLLPLIAFNVTFVLSHSNNIQELEVLKVHQKHYNYKFEEESHPCTRKCILGEKPKICQYNFTIENYYTMTKACHACPKNITDCFRTDCIFADGKERGVVGVNRKIPGPSIEVCQNDIIVVDVKNQMMSEGVTIHWHGQHMLETPYMDGVPYVTQCPILPRTTFRYTFKAAQAGTHFWHSHTGMQRTDGCFGPLIVRIPDEENPHDPQYDFDLSAHIIVLIDWEHVTGIEKFLYHHHSIGDNKPPVILVNGMGKSAIVENNKTLYEMPLARFSVEQGYRYRFRVINAGFLNCPIEMSVDNHTIKVISTDGNDVSPIEADSLVTYAGERFDFVLSADQPKALYWMRFRGLMDCDERYKKAFQVAVLEYQGYSRKVTGNDVAENVTESTDDELSNNVVDTVFHNNNSNINNRWFGNLENDDFPNSIANYDNSIREGKQINSLNWGTEADTNVHITIPKLSSVQKWDHRLKLKPDYQFYLAYDFYTIDNKHFYGPGYEFRNVSARVLTPQINHISMKMPNFPLLSQRNEVPKNMFCTEETVKGENCSKTYCECPHVYQIPVNSLVELIIVDEGFAYNANHPLHLHGYSFRVVAMERVGENVTVAQIKQKDKKGLIKRNLLDAPVKDTVTVPDGGYTVVRFQATNPGFWMFHCHLEFHAEIGMALVFKIGENDEMPPVPEGFPRCGNYIPSNISWGEKQTECSRNFIVNQLETLFFKHSCQSETSGTDVSHFKYRNVIIVFATILAILGY</sequence>
<keyword evidence="3" id="KW-0560">Oxidoreductase</keyword>
<dbReference type="GO" id="GO:0046872">
    <property type="term" value="F:metal ion binding"/>
    <property type="evidence" value="ECO:0007669"/>
    <property type="project" value="UniProtKB-KW"/>
</dbReference>
<dbReference type="InterPro" id="IPR001117">
    <property type="entry name" value="Cu-oxidase_2nd"/>
</dbReference>
<gene>
    <name evidence="9" type="ORF">ABEB36_005531</name>
</gene>
<dbReference type="InterPro" id="IPR045087">
    <property type="entry name" value="Cu-oxidase_fam"/>
</dbReference>
<dbReference type="CDD" id="cd13905">
    <property type="entry name" value="CuRO_3_tcLLC2_insect_like"/>
    <property type="match status" value="1"/>
</dbReference>
<feature type="domain" description="Plastocyanin-like" evidence="6">
    <location>
        <begin position="226"/>
        <end position="378"/>
    </location>
</feature>
<dbReference type="PANTHER" id="PTHR11709">
    <property type="entry name" value="MULTI-COPPER OXIDASE"/>
    <property type="match status" value="1"/>
</dbReference>
<dbReference type="FunFam" id="2.60.40.420:FF:000045">
    <property type="entry name" value="Laccase 2"/>
    <property type="match status" value="1"/>
</dbReference>
<evidence type="ECO:0000259" key="8">
    <source>
        <dbReference type="Pfam" id="PF07732"/>
    </source>
</evidence>
<dbReference type="Pfam" id="PF07731">
    <property type="entry name" value="Cu-oxidase_2"/>
    <property type="match status" value="1"/>
</dbReference>
<evidence type="ECO:0000256" key="2">
    <source>
        <dbReference type="ARBA" id="ARBA00022723"/>
    </source>
</evidence>
<dbReference type="InterPro" id="IPR011706">
    <property type="entry name" value="Cu-oxidase_C"/>
</dbReference>
<dbReference type="InterPro" id="IPR008972">
    <property type="entry name" value="Cupredoxin"/>
</dbReference>
<evidence type="ECO:0000313" key="9">
    <source>
        <dbReference type="EMBL" id="KAL1506103.1"/>
    </source>
</evidence>
<dbReference type="PROSITE" id="PS00079">
    <property type="entry name" value="MULTICOPPER_OXIDASE1"/>
    <property type="match status" value="1"/>
</dbReference>
<dbReference type="Pfam" id="PF07732">
    <property type="entry name" value="Cu-oxidase_3"/>
    <property type="match status" value="1"/>
</dbReference>
<dbReference type="CDD" id="cd13858">
    <property type="entry name" value="CuRO_1_tcLCC2_insect_like"/>
    <property type="match status" value="1"/>
</dbReference>
<dbReference type="InterPro" id="IPR002355">
    <property type="entry name" value="Cu_oxidase_Cu_BS"/>
</dbReference>
<feature type="signal peptide" evidence="5">
    <location>
        <begin position="1"/>
        <end position="25"/>
    </location>
</feature>
<reference evidence="9 10" key="1">
    <citation type="submission" date="2024-05" db="EMBL/GenBank/DDBJ databases">
        <title>Genetic variation in Jamaican populations of the coffee berry borer (Hypothenemus hampei).</title>
        <authorList>
            <person name="Errbii M."/>
            <person name="Myrie A."/>
        </authorList>
    </citation>
    <scope>NUCLEOTIDE SEQUENCE [LARGE SCALE GENOMIC DNA]</scope>
    <source>
        <strain evidence="9">JA-Hopewell-2020-01-JO</strain>
        <tissue evidence="9">Whole body</tissue>
    </source>
</reference>
<comment type="caution">
    <text evidence="9">The sequence shown here is derived from an EMBL/GenBank/DDBJ whole genome shotgun (WGS) entry which is preliminary data.</text>
</comment>
<dbReference type="Gene3D" id="2.60.40.420">
    <property type="entry name" value="Cupredoxins - blue copper proteins"/>
    <property type="match status" value="3"/>
</dbReference>
<dbReference type="PROSITE" id="PS00080">
    <property type="entry name" value="MULTICOPPER_OXIDASE2"/>
    <property type="match status" value="1"/>
</dbReference>
<accession>A0ABD1EYM3</accession>
<dbReference type="PANTHER" id="PTHR11709:SF394">
    <property type="entry name" value="FI03373P-RELATED"/>
    <property type="match status" value="1"/>
</dbReference>
<feature type="chain" id="PRO_5044830023" description="Laccase" evidence="5">
    <location>
        <begin position="26"/>
        <end position="755"/>
    </location>
</feature>
<dbReference type="CDD" id="cd13884">
    <property type="entry name" value="CuRO_2_tcLCC_insect_like"/>
    <property type="match status" value="1"/>
</dbReference>
<protein>
    <recommendedName>
        <fullName evidence="11">Laccase</fullName>
    </recommendedName>
</protein>
<name>A0ABD1EYM3_HYPHA</name>
<dbReference type="InterPro" id="IPR011707">
    <property type="entry name" value="Cu-oxidase-like_N"/>
</dbReference>
<keyword evidence="5" id="KW-0732">Signal</keyword>
<evidence type="ECO:0000256" key="1">
    <source>
        <dbReference type="ARBA" id="ARBA00010609"/>
    </source>
</evidence>
<proteinExistence type="inferred from homology"/>
<dbReference type="Pfam" id="PF00394">
    <property type="entry name" value="Cu-oxidase"/>
    <property type="match status" value="1"/>
</dbReference>
<comment type="similarity">
    <text evidence="1">Belongs to the multicopper oxidase family.</text>
</comment>
<dbReference type="GO" id="GO:0016491">
    <property type="term" value="F:oxidoreductase activity"/>
    <property type="evidence" value="ECO:0007669"/>
    <property type="project" value="UniProtKB-KW"/>
</dbReference>
<dbReference type="EMBL" id="JBDJPC010000004">
    <property type="protein sequence ID" value="KAL1506103.1"/>
    <property type="molecule type" value="Genomic_DNA"/>
</dbReference>
<organism evidence="9 10">
    <name type="scientific">Hypothenemus hampei</name>
    <name type="common">Coffee berry borer</name>
    <dbReference type="NCBI Taxonomy" id="57062"/>
    <lineage>
        <taxon>Eukaryota</taxon>
        <taxon>Metazoa</taxon>
        <taxon>Ecdysozoa</taxon>
        <taxon>Arthropoda</taxon>
        <taxon>Hexapoda</taxon>
        <taxon>Insecta</taxon>
        <taxon>Pterygota</taxon>
        <taxon>Neoptera</taxon>
        <taxon>Endopterygota</taxon>
        <taxon>Coleoptera</taxon>
        <taxon>Polyphaga</taxon>
        <taxon>Cucujiformia</taxon>
        <taxon>Curculionidae</taxon>
        <taxon>Scolytinae</taxon>
        <taxon>Hypothenemus</taxon>
    </lineage>
</organism>
<keyword evidence="10" id="KW-1185">Reference proteome</keyword>
<dbReference type="FunFam" id="2.60.40.420:FF:000031">
    <property type="entry name" value="Laccase-2 isoform A"/>
    <property type="match status" value="1"/>
</dbReference>
<evidence type="ECO:0000256" key="3">
    <source>
        <dbReference type="ARBA" id="ARBA00023002"/>
    </source>
</evidence>
<dbReference type="Proteomes" id="UP001566132">
    <property type="component" value="Unassembled WGS sequence"/>
</dbReference>
<dbReference type="AlphaFoldDB" id="A0ABD1EYM3"/>
<evidence type="ECO:0000256" key="4">
    <source>
        <dbReference type="ARBA" id="ARBA00023008"/>
    </source>
</evidence>
<feature type="domain" description="Plastocyanin-like" evidence="7">
    <location>
        <begin position="543"/>
        <end position="676"/>
    </location>
</feature>
<keyword evidence="4" id="KW-0186">Copper</keyword>